<dbReference type="AlphaFoldDB" id="A0A9W4XI87"/>
<protein>
    <submittedName>
        <fullName evidence="2">Uncharacterized protein</fullName>
    </submittedName>
</protein>
<gene>
    <name evidence="2" type="ORF">PDIGIT_LOCUS5962</name>
</gene>
<keyword evidence="3" id="KW-1185">Reference proteome</keyword>
<proteinExistence type="predicted"/>
<evidence type="ECO:0000313" key="3">
    <source>
        <dbReference type="Proteomes" id="UP001152607"/>
    </source>
</evidence>
<evidence type="ECO:0000256" key="1">
    <source>
        <dbReference type="SAM" id="MobiDB-lite"/>
    </source>
</evidence>
<accession>A0A9W4XI87</accession>
<evidence type="ECO:0000313" key="2">
    <source>
        <dbReference type="EMBL" id="CAI6332929.1"/>
    </source>
</evidence>
<feature type="region of interest" description="Disordered" evidence="1">
    <location>
        <begin position="124"/>
        <end position="144"/>
    </location>
</feature>
<dbReference type="Proteomes" id="UP001152607">
    <property type="component" value="Unassembled WGS sequence"/>
</dbReference>
<dbReference type="OrthoDB" id="10037289at2759"/>
<sequence length="208" mass="23399">MWAQLEGFSFFTKTDYIDTWFMGDDGHGSAETIGLVGKALLTSLYILKDHGLFKPYQPTDVGGLRNLPLILALFVEFARAWNELGGEKSGGQYGETKWVHKLAQLAKENKIEIKGPYKFHKHNRKQLEPELDSEEPKKKKQKLHLSEGTWGIATSVDADLDDEADVEDDGDYSVAGWRKATSTKRHAKERRTVIGGTDYDLTRGGGRR</sequence>
<dbReference type="EMBL" id="CAOQHR010000004">
    <property type="protein sequence ID" value="CAI6332929.1"/>
    <property type="molecule type" value="Genomic_DNA"/>
</dbReference>
<reference evidence="2" key="1">
    <citation type="submission" date="2023-01" db="EMBL/GenBank/DDBJ databases">
        <authorList>
            <person name="Van Ghelder C."/>
            <person name="Rancurel C."/>
        </authorList>
    </citation>
    <scope>NUCLEOTIDE SEQUENCE</scope>
    <source>
        <strain evidence="2">CNCM I-4278</strain>
    </source>
</reference>
<name>A0A9W4XI87_9PLEO</name>
<organism evidence="2 3">
    <name type="scientific">Periconia digitata</name>
    <dbReference type="NCBI Taxonomy" id="1303443"/>
    <lineage>
        <taxon>Eukaryota</taxon>
        <taxon>Fungi</taxon>
        <taxon>Dikarya</taxon>
        <taxon>Ascomycota</taxon>
        <taxon>Pezizomycotina</taxon>
        <taxon>Dothideomycetes</taxon>
        <taxon>Pleosporomycetidae</taxon>
        <taxon>Pleosporales</taxon>
        <taxon>Massarineae</taxon>
        <taxon>Periconiaceae</taxon>
        <taxon>Periconia</taxon>
    </lineage>
</organism>
<comment type="caution">
    <text evidence="2">The sequence shown here is derived from an EMBL/GenBank/DDBJ whole genome shotgun (WGS) entry which is preliminary data.</text>
</comment>